<dbReference type="PANTHER" id="PTHR46931:SF15">
    <property type="entry name" value="CRIB DOMAIN-CONTAINING PROTEIN"/>
    <property type="match status" value="1"/>
</dbReference>
<reference evidence="3 4" key="1">
    <citation type="journal article" date="2021" name="Nat. Commun.">
        <title>Incipient diploidization of the medicinal plant Perilla within 10,000 years.</title>
        <authorList>
            <person name="Zhang Y."/>
            <person name="Shen Q."/>
            <person name="Leng L."/>
            <person name="Zhang D."/>
            <person name="Chen S."/>
            <person name="Shi Y."/>
            <person name="Ning Z."/>
            <person name="Chen S."/>
        </authorList>
    </citation>
    <scope>NUCLEOTIDE SEQUENCE [LARGE SCALE GENOMIC DNA]</scope>
    <source>
        <strain evidence="4">cv. PC099</strain>
    </source>
</reference>
<gene>
    <name evidence="3" type="ORF">C2S53_015481</name>
</gene>
<feature type="compositionally biased region" description="Acidic residues" evidence="1">
    <location>
        <begin position="47"/>
        <end position="58"/>
    </location>
</feature>
<dbReference type="PROSITE" id="PS50108">
    <property type="entry name" value="CRIB"/>
    <property type="match status" value="1"/>
</dbReference>
<organism evidence="3 4">
    <name type="scientific">Perilla frutescens var. hirtella</name>
    <name type="common">Perilla citriodora</name>
    <name type="synonym">Perilla setoyensis</name>
    <dbReference type="NCBI Taxonomy" id="608512"/>
    <lineage>
        <taxon>Eukaryota</taxon>
        <taxon>Viridiplantae</taxon>
        <taxon>Streptophyta</taxon>
        <taxon>Embryophyta</taxon>
        <taxon>Tracheophyta</taxon>
        <taxon>Spermatophyta</taxon>
        <taxon>Magnoliopsida</taxon>
        <taxon>eudicotyledons</taxon>
        <taxon>Gunneridae</taxon>
        <taxon>Pentapetalae</taxon>
        <taxon>asterids</taxon>
        <taxon>lamiids</taxon>
        <taxon>Lamiales</taxon>
        <taxon>Lamiaceae</taxon>
        <taxon>Nepetoideae</taxon>
        <taxon>Elsholtzieae</taxon>
        <taxon>Perilla</taxon>
    </lineage>
</organism>
<accession>A0AAD4P076</accession>
<evidence type="ECO:0000313" key="4">
    <source>
        <dbReference type="Proteomes" id="UP001190926"/>
    </source>
</evidence>
<dbReference type="InterPro" id="IPR000095">
    <property type="entry name" value="CRIB_dom"/>
</dbReference>
<dbReference type="AlphaFoldDB" id="A0AAD4P076"/>
<comment type="caution">
    <text evidence="3">The sequence shown here is derived from an EMBL/GenBank/DDBJ whole genome shotgun (WGS) entry which is preliminary data.</text>
</comment>
<protein>
    <recommendedName>
        <fullName evidence="2">CRIB domain-containing protein</fullName>
    </recommendedName>
</protein>
<proteinExistence type="predicted"/>
<evidence type="ECO:0000259" key="2">
    <source>
        <dbReference type="PROSITE" id="PS50108"/>
    </source>
</evidence>
<dbReference type="EMBL" id="SDAM02001956">
    <property type="protein sequence ID" value="KAH6821724.1"/>
    <property type="molecule type" value="Genomic_DNA"/>
</dbReference>
<sequence length="169" mass="18969">MRDRMERFVLLPFTAGCISESSIAVGLQQAKRSKMDTGSTPTRTREEEEDYEEDEESFSGENLKSPSSLLPLLRFQKLFKNFKNFSQSFAYKDEMEETEMGMEIGLPTDVKHVTHIGLDGCASSILSKGWNNLTEPDITNLPSFPSTPLQLAMATHADNPTVRSLLETK</sequence>
<feature type="domain" description="CRIB" evidence="2">
    <location>
        <begin position="104"/>
        <end position="117"/>
    </location>
</feature>
<dbReference type="PANTHER" id="PTHR46931">
    <property type="entry name" value="CRIB DOMAIN-CONTAINING PROTEIN RIC2"/>
    <property type="match status" value="1"/>
</dbReference>
<keyword evidence="4" id="KW-1185">Reference proteome</keyword>
<name>A0AAD4P076_PERFH</name>
<evidence type="ECO:0000256" key="1">
    <source>
        <dbReference type="SAM" id="MobiDB-lite"/>
    </source>
</evidence>
<feature type="region of interest" description="Disordered" evidence="1">
    <location>
        <begin position="28"/>
        <end position="64"/>
    </location>
</feature>
<dbReference type="Proteomes" id="UP001190926">
    <property type="component" value="Unassembled WGS sequence"/>
</dbReference>
<dbReference type="InterPro" id="IPR044509">
    <property type="entry name" value="RIC2/4"/>
</dbReference>
<evidence type="ECO:0000313" key="3">
    <source>
        <dbReference type="EMBL" id="KAH6821724.1"/>
    </source>
</evidence>